<gene>
    <name evidence="2" type="ORF">BC349_16275</name>
</gene>
<comment type="caution">
    <text evidence="2">The sequence shown here is derived from an EMBL/GenBank/DDBJ whole genome shotgun (WGS) entry which is preliminary data.</text>
</comment>
<evidence type="ECO:0000259" key="1">
    <source>
        <dbReference type="Pfam" id="PF10988"/>
    </source>
</evidence>
<dbReference type="Proteomes" id="UP000765802">
    <property type="component" value="Unassembled WGS sequence"/>
</dbReference>
<organism evidence="2 3">
    <name type="scientific">Flavihumibacter stibioxidans</name>
    <dbReference type="NCBI Taxonomy" id="1834163"/>
    <lineage>
        <taxon>Bacteria</taxon>
        <taxon>Pseudomonadati</taxon>
        <taxon>Bacteroidota</taxon>
        <taxon>Chitinophagia</taxon>
        <taxon>Chitinophagales</taxon>
        <taxon>Chitinophagaceae</taxon>
        <taxon>Flavihumibacter</taxon>
    </lineage>
</organism>
<protein>
    <recommendedName>
        <fullName evidence="1">Putative auto-transporter adhesin head GIN domain-containing protein</fullName>
    </recommendedName>
</protein>
<keyword evidence="3" id="KW-1185">Reference proteome</keyword>
<name>A0ABR7MC60_9BACT</name>
<evidence type="ECO:0000313" key="2">
    <source>
        <dbReference type="EMBL" id="MBC6492619.1"/>
    </source>
</evidence>
<dbReference type="EMBL" id="MBUA01000028">
    <property type="protein sequence ID" value="MBC6492619.1"/>
    <property type="molecule type" value="Genomic_DNA"/>
</dbReference>
<dbReference type="Pfam" id="PF10988">
    <property type="entry name" value="DUF2807"/>
    <property type="match status" value="1"/>
</dbReference>
<reference evidence="2 3" key="1">
    <citation type="submission" date="2016-07" db="EMBL/GenBank/DDBJ databases">
        <title>Genome analysis of Flavihumibacter stibioxidans YS-17.</title>
        <authorList>
            <person name="Shi K."/>
            <person name="Han Y."/>
            <person name="Wang G."/>
        </authorList>
    </citation>
    <scope>NUCLEOTIDE SEQUENCE [LARGE SCALE GENOMIC DNA]</scope>
    <source>
        <strain evidence="2 3">YS-17</strain>
    </source>
</reference>
<proteinExistence type="predicted"/>
<dbReference type="InterPro" id="IPR021255">
    <property type="entry name" value="DUF2807"/>
</dbReference>
<accession>A0ABR7MC60</accession>
<sequence>MVDTSGNKSEINNYMKRILLAMLVLAVVVNAKAQKFIINDRDAELRSVGSFTGIKASSAIDIYISQGDETGVAVSATEQKVKDRIKTEVKDGVLNIWFDGKGWSDWRGNKHMKAYVSVKEINMIKADGACDVKLMGKLKADRLNVDMGGASDISGELECRQLDMNLSGASDTKLKGSIGKVSVKLSGASSVKGWDLVTDYCEVDASGASSINVVVNKELNLKASGASDINYKGTGLIREMKSSGASSISRKDG</sequence>
<dbReference type="Gene3D" id="2.160.20.120">
    <property type="match status" value="1"/>
</dbReference>
<feature type="domain" description="Putative auto-transporter adhesin head GIN" evidence="1">
    <location>
        <begin position="51"/>
        <end position="234"/>
    </location>
</feature>
<evidence type="ECO:0000313" key="3">
    <source>
        <dbReference type="Proteomes" id="UP000765802"/>
    </source>
</evidence>